<dbReference type="CDD" id="cd07023">
    <property type="entry name" value="S49_Sppa_N_C"/>
    <property type="match status" value="1"/>
</dbReference>
<reference evidence="7 8" key="1">
    <citation type="submission" date="2022-10" db="EMBL/GenBank/DDBJ databases">
        <title>Alteromonas sp. chi3 Genome sequencing.</title>
        <authorList>
            <person name="Park S."/>
        </authorList>
    </citation>
    <scope>NUCLEOTIDE SEQUENCE [LARGE SCALE GENOMIC DNA]</scope>
    <source>
        <strain evidence="8">chi3</strain>
    </source>
</reference>
<evidence type="ECO:0000313" key="7">
    <source>
        <dbReference type="EMBL" id="MDC8832849.1"/>
    </source>
</evidence>
<evidence type="ECO:0000256" key="2">
    <source>
        <dbReference type="ARBA" id="ARBA00022670"/>
    </source>
</evidence>
<accession>A0ABT5L704</accession>
<dbReference type="Pfam" id="PF01343">
    <property type="entry name" value="Peptidase_S49"/>
    <property type="match status" value="1"/>
</dbReference>
<dbReference type="InterPro" id="IPR029045">
    <property type="entry name" value="ClpP/crotonase-like_dom_sf"/>
</dbReference>
<evidence type="ECO:0000256" key="3">
    <source>
        <dbReference type="ARBA" id="ARBA00022801"/>
    </source>
</evidence>
<feature type="domain" description="Peptidase S49" evidence="6">
    <location>
        <begin position="141"/>
        <end position="290"/>
    </location>
</feature>
<dbReference type="InterPro" id="IPR002142">
    <property type="entry name" value="Peptidase_S49"/>
</dbReference>
<dbReference type="RefSeq" id="WP_273642738.1">
    <property type="nucleotide sequence ID" value="NZ_JAQQXP010000004.1"/>
</dbReference>
<keyword evidence="8" id="KW-1185">Reference proteome</keyword>
<keyword evidence="4" id="KW-0720">Serine protease</keyword>
<evidence type="ECO:0000256" key="5">
    <source>
        <dbReference type="SAM" id="Phobius"/>
    </source>
</evidence>
<feature type="transmembrane region" description="Helical" evidence="5">
    <location>
        <begin position="38"/>
        <end position="56"/>
    </location>
</feature>
<dbReference type="Gene3D" id="6.20.330.10">
    <property type="match status" value="1"/>
</dbReference>
<gene>
    <name evidence="7" type="ORF">OIK42_19015</name>
</gene>
<keyword evidence="5" id="KW-1133">Transmembrane helix</keyword>
<sequence length="326" mass="36215">MFIKLERRKKKEGTPPRVSEVLDKHLDTLVRNIKIKNFVFMMMMFVGMGFAAYRFVIMTPEDLQKQAGHIAHIEISGEISKSNRQGSGEPLATAIRAALEKEEAKAILITANSGGGSPVQGEIINHAIKTVIRERDESGLEKPIVVVMEDVCASACYMAVSSADIIYAHSSSLVGSIGVRMDSWQLADGLARLGVKRTTLTSGENKALLDPFSELDEAQSDKLKNDLIMPLFHMFVDSVKEARGDKLDLSEPDIFTGMVFHGRKAKSIGLVDEIKTLDQVIVDMREKYEVQRFVTYNKPKFSLKEMIMASMETAMESVLSETISVH</sequence>
<dbReference type="PANTHER" id="PTHR42987">
    <property type="entry name" value="PEPTIDASE S49"/>
    <property type="match status" value="1"/>
</dbReference>
<comment type="similarity">
    <text evidence="1">Belongs to the peptidase S49 family.</text>
</comment>
<keyword evidence="5" id="KW-0812">Transmembrane</keyword>
<dbReference type="SUPFAM" id="SSF52096">
    <property type="entry name" value="ClpP/crotonase"/>
    <property type="match status" value="1"/>
</dbReference>
<organism evidence="7 8">
    <name type="scientific">Alteromonas gilva</name>
    <dbReference type="NCBI Taxonomy" id="2987522"/>
    <lineage>
        <taxon>Bacteria</taxon>
        <taxon>Pseudomonadati</taxon>
        <taxon>Pseudomonadota</taxon>
        <taxon>Gammaproteobacteria</taxon>
        <taxon>Alteromonadales</taxon>
        <taxon>Alteromonadaceae</taxon>
        <taxon>Alteromonas/Salinimonas group</taxon>
        <taxon>Alteromonas</taxon>
    </lineage>
</organism>
<protein>
    <submittedName>
        <fullName evidence="7">S49 family peptidase</fullName>
    </submittedName>
</protein>
<keyword evidence="2" id="KW-0645">Protease</keyword>
<keyword evidence="3" id="KW-0378">Hydrolase</keyword>
<name>A0ABT5L704_9ALTE</name>
<dbReference type="Gene3D" id="3.90.226.10">
    <property type="entry name" value="2-enoyl-CoA Hydratase, Chain A, domain 1"/>
    <property type="match status" value="1"/>
</dbReference>
<dbReference type="EMBL" id="JAQQXP010000004">
    <property type="protein sequence ID" value="MDC8832849.1"/>
    <property type="molecule type" value="Genomic_DNA"/>
</dbReference>
<dbReference type="Proteomes" id="UP001218788">
    <property type="component" value="Unassembled WGS sequence"/>
</dbReference>
<proteinExistence type="inferred from homology"/>
<evidence type="ECO:0000256" key="4">
    <source>
        <dbReference type="ARBA" id="ARBA00022825"/>
    </source>
</evidence>
<evidence type="ECO:0000259" key="6">
    <source>
        <dbReference type="Pfam" id="PF01343"/>
    </source>
</evidence>
<evidence type="ECO:0000313" key="8">
    <source>
        <dbReference type="Proteomes" id="UP001218788"/>
    </source>
</evidence>
<comment type="caution">
    <text evidence="7">The sequence shown here is derived from an EMBL/GenBank/DDBJ whole genome shotgun (WGS) entry which is preliminary data.</text>
</comment>
<dbReference type="InterPro" id="IPR047272">
    <property type="entry name" value="S49_SppA_C"/>
</dbReference>
<evidence type="ECO:0000256" key="1">
    <source>
        <dbReference type="ARBA" id="ARBA00008683"/>
    </source>
</evidence>
<keyword evidence="5" id="KW-0472">Membrane</keyword>
<dbReference type="PANTHER" id="PTHR42987:SF8">
    <property type="entry name" value="PROTEINASE"/>
    <property type="match status" value="1"/>
</dbReference>